<feature type="region of interest" description="Disordered" evidence="1">
    <location>
        <begin position="1"/>
        <end position="24"/>
    </location>
</feature>
<reference evidence="2 3" key="1">
    <citation type="submission" date="2014-04" db="EMBL/GenBank/DDBJ databases">
        <authorList>
            <consortium name="DOE Joint Genome Institute"/>
            <person name="Kuo A."/>
            <person name="Kohler A."/>
            <person name="Costa M.D."/>
            <person name="Nagy L.G."/>
            <person name="Floudas D."/>
            <person name="Copeland A."/>
            <person name="Barry K.W."/>
            <person name="Cichocki N."/>
            <person name="Veneault-Fourrey C."/>
            <person name="LaButti K."/>
            <person name="Lindquist E.A."/>
            <person name="Lipzen A."/>
            <person name="Lundell T."/>
            <person name="Morin E."/>
            <person name="Murat C."/>
            <person name="Sun H."/>
            <person name="Tunlid A."/>
            <person name="Henrissat B."/>
            <person name="Grigoriev I.V."/>
            <person name="Hibbett D.S."/>
            <person name="Martin F."/>
            <person name="Nordberg H.P."/>
            <person name="Cantor M.N."/>
            <person name="Hua S.X."/>
        </authorList>
    </citation>
    <scope>NUCLEOTIDE SEQUENCE [LARGE SCALE GENOMIC DNA]</scope>
    <source>
        <strain evidence="2 3">Marx 270</strain>
    </source>
</reference>
<dbReference type="EMBL" id="KN831999">
    <property type="protein sequence ID" value="KIO00015.1"/>
    <property type="molecule type" value="Genomic_DNA"/>
</dbReference>
<protein>
    <submittedName>
        <fullName evidence="2">Uncharacterized protein</fullName>
    </submittedName>
</protein>
<keyword evidence="3" id="KW-1185">Reference proteome</keyword>
<gene>
    <name evidence="2" type="ORF">M404DRAFT_772513</name>
</gene>
<sequence>MSAFSHPSKPSYAASATRESADTRIGRVTCEQREQRQFQAAATHEPLSQLSGWVPHRIPMKTLFIFPVLQISIKSLPPLLRFIPMPGSRWGC</sequence>
<proteinExistence type="predicted"/>
<evidence type="ECO:0000313" key="3">
    <source>
        <dbReference type="Proteomes" id="UP000054217"/>
    </source>
</evidence>
<evidence type="ECO:0000313" key="2">
    <source>
        <dbReference type="EMBL" id="KIO00015.1"/>
    </source>
</evidence>
<dbReference type="InParanoid" id="A0A0C3NG59"/>
<organism evidence="2 3">
    <name type="scientific">Pisolithus tinctorius Marx 270</name>
    <dbReference type="NCBI Taxonomy" id="870435"/>
    <lineage>
        <taxon>Eukaryota</taxon>
        <taxon>Fungi</taxon>
        <taxon>Dikarya</taxon>
        <taxon>Basidiomycota</taxon>
        <taxon>Agaricomycotina</taxon>
        <taxon>Agaricomycetes</taxon>
        <taxon>Agaricomycetidae</taxon>
        <taxon>Boletales</taxon>
        <taxon>Sclerodermatineae</taxon>
        <taxon>Pisolithaceae</taxon>
        <taxon>Pisolithus</taxon>
    </lineage>
</organism>
<accession>A0A0C3NG59</accession>
<dbReference type="Proteomes" id="UP000054217">
    <property type="component" value="Unassembled WGS sequence"/>
</dbReference>
<name>A0A0C3NG59_PISTI</name>
<evidence type="ECO:0000256" key="1">
    <source>
        <dbReference type="SAM" id="MobiDB-lite"/>
    </source>
</evidence>
<dbReference type="AlphaFoldDB" id="A0A0C3NG59"/>
<reference evidence="3" key="2">
    <citation type="submission" date="2015-01" db="EMBL/GenBank/DDBJ databases">
        <title>Evolutionary Origins and Diversification of the Mycorrhizal Mutualists.</title>
        <authorList>
            <consortium name="DOE Joint Genome Institute"/>
            <consortium name="Mycorrhizal Genomics Consortium"/>
            <person name="Kohler A."/>
            <person name="Kuo A."/>
            <person name="Nagy L.G."/>
            <person name="Floudas D."/>
            <person name="Copeland A."/>
            <person name="Barry K.W."/>
            <person name="Cichocki N."/>
            <person name="Veneault-Fourrey C."/>
            <person name="LaButti K."/>
            <person name="Lindquist E.A."/>
            <person name="Lipzen A."/>
            <person name="Lundell T."/>
            <person name="Morin E."/>
            <person name="Murat C."/>
            <person name="Riley R."/>
            <person name="Ohm R."/>
            <person name="Sun H."/>
            <person name="Tunlid A."/>
            <person name="Henrissat B."/>
            <person name="Grigoriev I.V."/>
            <person name="Hibbett D.S."/>
            <person name="Martin F."/>
        </authorList>
    </citation>
    <scope>NUCLEOTIDE SEQUENCE [LARGE SCALE GENOMIC DNA]</scope>
    <source>
        <strain evidence="3">Marx 270</strain>
    </source>
</reference>
<dbReference type="HOGENOM" id="CLU_2414194_0_0_1"/>